<proteinExistence type="predicted"/>
<evidence type="ECO:0000259" key="1">
    <source>
        <dbReference type="PROSITE" id="PS50075"/>
    </source>
</evidence>
<dbReference type="RefSeq" id="WP_012826283.1">
    <property type="nucleotide sequence ID" value="NC_013440.1"/>
</dbReference>
<reference evidence="2 3" key="1">
    <citation type="journal article" date="2010" name="Stand. Genomic Sci.">
        <title>Complete genome sequence of Haliangium ochraceum type strain (SMP-2).</title>
        <authorList>
            <consortium name="US DOE Joint Genome Institute (JGI-PGF)"/>
            <person name="Ivanova N."/>
            <person name="Daum C."/>
            <person name="Lang E."/>
            <person name="Abt B."/>
            <person name="Kopitz M."/>
            <person name="Saunders E."/>
            <person name="Lapidus A."/>
            <person name="Lucas S."/>
            <person name="Glavina Del Rio T."/>
            <person name="Nolan M."/>
            <person name="Tice H."/>
            <person name="Copeland A."/>
            <person name="Cheng J.F."/>
            <person name="Chen F."/>
            <person name="Bruce D."/>
            <person name="Goodwin L."/>
            <person name="Pitluck S."/>
            <person name="Mavromatis K."/>
            <person name="Pati A."/>
            <person name="Mikhailova N."/>
            <person name="Chen A."/>
            <person name="Palaniappan K."/>
            <person name="Land M."/>
            <person name="Hauser L."/>
            <person name="Chang Y.J."/>
            <person name="Jeffries C.D."/>
            <person name="Detter J.C."/>
            <person name="Brettin T."/>
            <person name="Rohde M."/>
            <person name="Goker M."/>
            <person name="Bristow J."/>
            <person name="Markowitz V."/>
            <person name="Eisen J.A."/>
            <person name="Hugenholtz P."/>
            <person name="Kyrpides N.C."/>
            <person name="Klenk H.P."/>
        </authorList>
    </citation>
    <scope>NUCLEOTIDE SEQUENCE [LARGE SCALE GENOMIC DNA]</scope>
    <source>
        <strain evidence="3">DSM 14365 / CIP 107738 / JCM 11303 / AJ 13395 / SMP-2</strain>
    </source>
</reference>
<dbReference type="AlphaFoldDB" id="D0LRX2"/>
<dbReference type="InterPro" id="IPR009081">
    <property type="entry name" value="PP-bd_ACP"/>
</dbReference>
<evidence type="ECO:0000313" key="3">
    <source>
        <dbReference type="Proteomes" id="UP000001880"/>
    </source>
</evidence>
<name>D0LRX2_HALO1</name>
<organism evidence="2 3">
    <name type="scientific">Haliangium ochraceum (strain DSM 14365 / JCM 11303 / SMP-2)</name>
    <dbReference type="NCBI Taxonomy" id="502025"/>
    <lineage>
        <taxon>Bacteria</taxon>
        <taxon>Pseudomonadati</taxon>
        <taxon>Myxococcota</taxon>
        <taxon>Polyangia</taxon>
        <taxon>Haliangiales</taxon>
        <taxon>Kofleriaceae</taxon>
        <taxon>Haliangium</taxon>
    </lineage>
</organism>
<dbReference type="HOGENOM" id="CLU_108696_10_2_7"/>
<evidence type="ECO:0000313" key="2">
    <source>
        <dbReference type="EMBL" id="ACY13669.1"/>
    </source>
</evidence>
<dbReference type="STRING" id="502025.Hoch_1081"/>
<dbReference type="KEGG" id="hoh:Hoch_1081"/>
<dbReference type="Pfam" id="PF00550">
    <property type="entry name" value="PP-binding"/>
    <property type="match status" value="1"/>
</dbReference>
<dbReference type="InterPro" id="IPR036736">
    <property type="entry name" value="ACP-like_sf"/>
</dbReference>
<protein>
    <submittedName>
        <fullName evidence="2">Phosphopantetheine-binding protein</fullName>
    </submittedName>
</protein>
<feature type="domain" description="Carrier" evidence="1">
    <location>
        <begin position="1"/>
        <end position="80"/>
    </location>
</feature>
<gene>
    <name evidence="2" type="ordered locus">Hoch_1081</name>
</gene>
<dbReference type="Proteomes" id="UP000001880">
    <property type="component" value="Chromosome"/>
</dbReference>
<accession>D0LRX2</accession>
<sequence length="81" mass="9369">MIDREQLEDQVRALLPAAMRDAGPRQRLRELGIDSMEMMVLLDAVEERFDIELEDEDLDDANFSDLASLTALVERVRRRHG</sequence>
<dbReference type="PROSITE" id="PS50075">
    <property type="entry name" value="CARRIER"/>
    <property type="match status" value="1"/>
</dbReference>
<dbReference type="EMBL" id="CP001804">
    <property type="protein sequence ID" value="ACY13669.1"/>
    <property type="molecule type" value="Genomic_DNA"/>
</dbReference>
<dbReference type="eggNOG" id="COG0236">
    <property type="taxonomic scope" value="Bacteria"/>
</dbReference>
<dbReference type="Gene3D" id="1.10.1200.10">
    <property type="entry name" value="ACP-like"/>
    <property type="match status" value="1"/>
</dbReference>
<keyword evidence="3" id="KW-1185">Reference proteome</keyword>
<dbReference type="SUPFAM" id="SSF47336">
    <property type="entry name" value="ACP-like"/>
    <property type="match status" value="1"/>
</dbReference>